<keyword evidence="2" id="KW-1185">Reference proteome</keyword>
<sequence>MMYGIDREESGVEAEDGGRRVYSVLGSVYSYQDAASRDDEARPTVHAHHLLSHRPQAHVRQSHRVTVATAHGPLVICFHRCTLHGRWAAGTRVIGTGPTPAQM</sequence>
<dbReference type="Proteomes" id="UP000073492">
    <property type="component" value="Unassembled WGS sequence"/>
</dbReference>
<evidence type="ECO:0000313" key="1">
    <source>
        <dbReference type="EMBL" id="KXS99719.1"/>
    </source>
</evidence>
<dbReference type="EMBL" id="LFZO01000703">
    <property type="protein sequence ID" value="KXS99719.1"/>
    <property type="molecule type" value="Genomic_DNA"/>
</dbReference>
<protein>
    <submittedName>
        <fullName evidence="1">Uncharacterized protein</fullName>
    </submittedName>
</protein>
<accession>A0A139HB96</accession>
<gene>
    <name evidence="1" type="ORF">AC579_7157</name>
</gene>
<name>A0A139HB96_9PEZI</name>
<comment type="caution">
    <text evidence="1">The sequence shown here is derived from an EMBL/GenBank/DDBJ whole genome shotgun (WGS) entry which is preliminary data.</text>
</comment>
<dbReference type="OrthoDB" id="167576at2759"/>
<evidence type="ECO:0000313" key="2">
    <source>
        <dbReference type="Proteomes" id="UP000073492"/>
    </source>
</evidence>
<organism evidence="1 2">
    <name type="scientific">Pseudocercospora musae</name>
    <dbReference type="NCBI Taxonomy" id="113226"/>
    <lineage>
        <taxon>Eukaryota</taxon>
        <taxon>Fungi</taxon>
        <taxon>Dikarya</taxon>
        <taxon>Ascomycota</taxon>
        <taxon>Pezizomycotina</taxon>
        <taxon>Dothideomycetes</taxon>
        <taxon>Dothideomycetidae</taxon>
        <taxon>Mycosphaerellales</taxon>
        <taxon>Mycosphaerellaceae</taxon>
        <taxon>Pseudocercospora</taxon>
    </lineage>
</organism>
<proteinExistence type="predicted"/>
<reference evidence="1 2" key="1">
    <citation type="submission" date="2015-07" db="EMBL/GenBank/DDBJ databases">
        <title>Comparative genomics of the Sigatoka disease complex on banana suggests a link between parallel evolutionary changes in Pseudocercospora fijiensis and Pseudocercospora eumusae and increased virulence on the banana host.</title>
        <authorList>
            <person name="Chang T.-C."/>
            <person name="Salvucci A."/>
            <person name="Crous P.W."/>
            <person name="Stergiopoulos I."/>
        </authorList>
    </citation>
    <scope>NUCLEOTIDE SEQUENCE [LARGE SCALE GENOMIC DNA]</scope>
    <source>
        <strain evidence="1 2">CBS 116634</strain>
    </source>
</reference>
<dbReference type="AlphaFoldDB" id="A0A139HB96"/>